<dbReference type="AlphaFoldDB" id="E6PU16"/>
<dbReference type="PANTHER" id="PTHR35175:SF2">
    <property type="entry name" value="DUF1289 DOMAIN-CONTAINING PROTEIN"/>
    <property type="match status" value="1"/>
</dbReference>
<feature type="compositionally biased region" description="Low complexity" evidence="1">
    <location>
        <begin position="55"/>
        <end position="67"/>
    </location>
</feature>
<comment type="caution">
    <text evidence="2">The sequence shown here is derived from an EMBL/GenBank/DDBJ whole genome shotgun (WGS) entry which is preliminary data.</text>
</comment>
<accession>E6PU16</accession>
<dbReference type="InterPro" id="IPR010710">
    <property type="entry name" value="DUF1289"/>
</dbReference>
<proteinExistence type="predicted"/>
<feature type="region of interest" description="Disordered" evidence="1">
    <location>
        <begin position="52"/>
        <end position="78"/>
    </location>
</feature>
<reference evidence="2" key="1">
    <citation type="submission" date="2009-10" db="EMBL/GenBank/DDBJ databases">
        <title>Diversity of trophic interactions inside an arsenic-rich microbial ecosystem.</title>
        <authorList>
            <person name="Bertin P.N."/>
            <person name="Heinrich-Salmeron A."/>
            <person name="Pelletier E."/>
            <person name="Goulhen-Chollet F."/>
            <person name="Arsene-Ploetze F."/>
            <person name="Gallien S."/>
            <person name="Calteau A."/>
            <person name="Vallenet D."/>
            <person name="Casiot C."/>
            <person name="Chane-Woon-Ming B."/>
            <person name="Giloteaux L."/>
            <person name="Barakat M."/>
            <person name="Bonnefoy V."/>
            <person name="Bruneel O."/>
            <person name="Chandler M."/>
            <person name="Cleiss J."/>
            <person name="Duran R."/>
            <person name="Elbaz-Poulichet F."/>
            <person name="Fonknechten N."/>
            <person name="Lauga B."/>
            <person name="Mornico D."/>
            <person name="Ortet P."/>
            <person name="Schaeffer C."/>
            <person name="Siguier P."/>
            <person name="Alexander Thil Smith A."/>
            <person name="Van Dorsselaer A."/>
            <person name="Weissenbach J."/>
            <person name="Medigue C."/>
            <person name="Le Paslier D."/>
        </authorList>
    </citation>
    <scope>NUCLEOTIDE SEQUENCE</scope>
</reference>
<evidence type="ECO:0008006" key="3">
    <source>
        <dbReference type="Google" id="ProtNLM"/>
    </source>
</evidence>
<evidence type="ECO:0000256" key="1">
    <source>
        <dbReference type="SAM" id="MobiDB-lite"/>
    </source>
</evidence>
<protein>
    <recommendedName>
        <fullName evidence="3">Fe-S protein</fullName>
    </recommendedName>
</protein>
<name>E6PU16_9ZZZZ</name>
<organism evidence="2">
    <name type="scientific">mine drainage metagenome</name>
    <dbReference type="NCBI Taxonomy" id="410659"/>
    <lineage>
        <taxon>unclassified sequences</taxon>
        <taxon>metagenomes</taxon>
        <taxon>ecological metagenomes</taxon>
    </lineage>
</organism>
<dbReference type="EMBL" id="CABM01000053">
    <property type="protein sequence ID" value="CBH98423.1"/>
    <property type="molecule type" value="Genomic_DNA"/>
</dbReference>
<evidence type="ECO:0000313" key="2">
    <source>
        <dbReference type="EMBL" id="CBH98423.1"/>
    </source>
</evidence>
<gene>
    <name evidence="2" type="ORF">CARN2_3901</name>
</gene>
<sequence length="78" mass="8514">MSVPSPCIQICTMDTTSGYCQGCWRTLDEIAAWSTLGDADKLRVWRVLRQRRKTAAQAAPKPAQDARAGTHGGPNPQD</sequence>
<dbReference type="Pfam" id="PF06945">
    <property type="entry name" value="DUF1289"/>
    <property type="match status" value="1"/>
</dbReference>
<dbReference type="PANTHER" id="PTHR35175">
    <property type="entry name" value="DUF1289 DOMAIN-CONTAINING PROTEIN"/>
    <property type="match status" value="1"/>
</dbReference>